<dbReference type="AlphaFoldDB" id="F0WFI1"/>
<dbReference type="EMBL" id="FR824128">
    <property type="protein sequence ID" value="CCA19963.1"/>
    <property type="molecule type" value="Genomic_DNA"/>
</dbReference>
<sequence length="162" mass="18165">MRVLTTIFLLLLLLFIIVMQRKYKSAGRKLSFGDCTWIPHCLSKPAETVKSHNGKCAKYLANMCKECKAIKDAKEVRKKSLMRNRSSAIQIFGPVKPRAESDTDSSSDSDVDEQGPLFERASTSKSQETTANIDEQLIREVVDNCTAILEDTCSKLGKFKLD</sequence>
<evidence type="ECO:0000256" key="2">
    <source>
        <dbReference type="SAM" id="SignalP"/>
    </source>
</evidence>
<feature type="compositionally biased region" description="Polar residues" evidence="1">
    <location>
        <begin position="121"/>
        <end position="131"/>
    </location>
</feature>
<feature type="chain" id="PRO_5003261606" evidence="2">
    <location>
        <begin position="21"/>
        <end position="162"/>
    </location>
</feature>
<gene>
    <name evidence="3" type="primary">AlNc14C83G5366</name>
    <name evidence="3" type="ORF">ALNC14_061060</name>
</gene>
<feature type="compositionally biased region" description="Acidic residues" evidence="1">
    <location>
        <begin position="102"/>
        <end position="113"/>
    </location>
</feature>
<feature type="region of interest" description="Disordered" evidence="1">
    <location>
        <begin position="88"/>
        <end position="131"/>
    </location>
</feature>
<reference evidence="3" key="1">
    <citation type="journal article" date="2011" name="PLoS Biol.">
        <title>Gene gain and loss during evolution of obligate parasitism in the white rust pathogen of Arabidopsis thaliana.</title>
        <authorList>
            <person name="Kemen E."/>
            <person name="Gardiner A."/>
            <person name="Schultz-Larsen T."/>
            <person name="Kemen A.C."/>
            <person name="Balmuth A.L."/>
            <person name="Robert-Seilaniantz A."/>
            <person name="Bailey K."/>
            <person name="Holub E."/>
            <person name="Studholme D.J."/>
            <person name="Maclean D."/>
            <person name="Jones J.D."/>
        </authorList>
    </citation>
    <scope>NUCLEOTIDE SEQUENCE</scope>
</reference>
<reference evidence="3" key="2">
    <citation type="submission" date="2011-02" db="EMBL/GenBank/DDBJ databases">
        <authorList>
            <person name="MacLean D."/>
        </authorList>
    </citation>
    <scope>NUCLEOTIDE SEQUENCE</scope>
</reference>
<keyword evidence="2" id="KW-0732">Signal</keyword>
<name>F0WFI1_9STRA</name>
<feature type="signal peptide" evidence="2">
    <location>
        <begin position="1"/>
        <end position="20"/>
    </location>
</feature>
<evidence type="ECO:0000313" key="3">
    <source>
        <dbReference type="EMBL" id="CCA19963.1"/>
    </source>
</evidence>
<protein>
    <submittedName>
        <fullName evidence="3">AlNc14C83G5366 protein</fullName>
    </submittedName>
</protein>
<proteinExistence type="predicted"/>
<evidence type="ECO:0000256" key="1">
    <source>
        <dbReference type="SAM" id="MobiDB-lite"/>
    </source>
</evidence>
<organism evidence="3">
    <name type="scientific">Albugo laibachii Nc14</name>
    <dbReference type="NCBI Taxonomy" id="890382"/>
    <lineage>
        <taxon>Eukaryota</taxon>
        <taxon>Sar</taxon>
        <taxon>Stramenopiles</taxon>
        <taxon>Oomycota</taxon>
        <taxon>Peronosporomycetes</taxon>
        <taxon>Albuginales</taxon>
        <taxon>Albuginaceae</taxon>
        <taxon>Albugo</taxon>
    </lineage>
</organism>
<accession>F0WFI1</accession>
<dbReference type="HOGENOM" id="CLU_1638448_0_0_1"/>